<keyword evidence="5" id="KW-0131">Cell cycle</keyword>
<feature type="domain" description="FtsK" evidence="4">
    <location>
        <begin position="352"/>
        <end position="557"/>
    </location>
</feature>
<keyword evidence="3" id="KW-1133">Transmembrane helix</keyword>
<dbReference type="InterPro" id="IPR027417">
    <property type="entry name" value="P-loop_NTPase"/>
</dbReference>
<feature type="region of interest" description="Disordered" evidence="2">
    <location>
        <begin position="1"/>
        <end position="37"/>
    </location>
</feature>
<keyword evidence="1" id="KW-0547">Nucleotide-binding</keyword>
<dbReference type="InterPro" id="IPR002543">
    <property type="entry name" value="FtsK_dom"/>
</dbReference>
<feature type="transmembrane region" description="Helical" evidence="3">
    <location>
        <begin position="137"/>
        <end position="159"/>
    </location>
</feature>
<dbReference type="SUPFAM" id="SSF52540">
    <property type="entry name" value="P-loop containing nucleoside triphosphate hydrolases"/>
    <property type="match status" value="1"/>
</dbReference>
<evidence type="ECO:0000256" key="1">
    <source>
        <dbReference type="PROSITE-ProRule" id="PRU00289"/>
    </source>
</evidence>
<keyword evidence="1" id="KW-0067">ATP-binding</keyword>
<feature type="transmembrane region" description="Helical" evidence="3">
    <location>
        <begin position="179"/>
        <end position="204"/>
    </location>
</feature>
<dbReference type="RefSeq" id="WP_189322179.1">
    <property type="nucleotide sequence ID" value="NZ_BMPQ01000005.1"/>
</dbReference>
<dbReference type="Pfam" id="PF01580">
    <property type="entry name" value="FtsK_SpoIIIE"/>
    <property type="match status" value="1"/>
</dbReference>
<protein>
    <submittedName>
        <fullName evidence="5">Cell division protein FtsK</fullName>
    </submittedName>
</protein>
<reference evidence="5" key="2">
    <citation type="submission" date="2020-09" db="EMBL/GenBank/DDBJ databases">
        <authorList>
            <person name="Sun Q."/>
            <person name="Ohkuma M."/>
        </authorList>
    </citation>
    <scope>NUCLEOTIDE SEQUENCE</scope>
    <source>
        <strain evidence="5">JCM 3035</strain>
    </source>
</reference>
<evidence type="ECO:0000256" key="2">
    <source>
        <dbReference type="SAM" id="MobiDB-lite"/>
    </source>
</evidence>
<evidence type="ECO:0000313" key="5">
    <source>
        <dbReference type="EMBL" id="GGK65554.1"/>
    </source>
</evidence>
<dbReference type="GO" id="GO:0005524">
    <property type="term" value="F:ATP binding"/>
    <property type="evidence" value="ECO:0007669"/>
    <property type="project" value="UniProtKB-UniRule"/>
</dbReference>
<sequence length="723" mass="78996">MSGNVVRLHKDTPHAPSETTEEPPAPAAPVAEDKPAPARRRLRIAELRRTVAEAREHDAYRVLVRHGAYVVGGTRVLTRRAWDARTGARYERMIRAAEAAGLMEEVKEWEARAQTYRAARHRRRMDLIRTLIYAPKAIGYATATGAGVLLMLGILLAWANNDVSDVLTPIETVIDIVRLVAYVGGIIWDPLLMAAPWLAVAAVWGAGRRQHTAPQWALPASARAFGDTITPSVVVIAFRDLGISPLRKAIDGMGDVGAAMLSPIKIAGCGVEVDVTLPTGVSTEEIQNRRRKLAENLNRHEHEVFITIPPQPRTVRLWIADSGALDEPIGASPLMLSEDVTADYYTGSAPWGQNLRGDLVDVSVFQRHILLTGLSNQGKTAALRALALWLMFDDTVDFYIADLKGVGDWRGFLGLAQVLIQGPTDEHVAQATDMVEWGVDEMQKRIALLEESGATDGVTRDMARTDPRFRPIVLIVDEAQVAYGCGAKSPDGRPYGGSKATSRYFQAVKKIHDQGRAVNVTIWEGTQDPTNENLPKRSREGNHIRGSLVLGTEAQAEMALGEAPVKAGAAPHKLRRDIDRGMLVVTGGVKMEPGQVSVTVRTHFISGTDAVTLTDRAKERRHGVTTVQALDVEAPVDYLADICAVLGEDARVRTQEVLHRLRTRNDAVYAEWTFGDLKAELEPYDAAPYKSDGVMVVARDRVENAILARLAAMEDDDEGEGGE</sequence>
<dbReference type="Proteomes" id="UP000637788">
    <property type="component" value="Unassembled WGS sequence"/>
</dbReference>
<dbReference type="GO" id="GO:0051301">
    <property type="term" value="P:cell division"/>
    <property type="evidence" value="ECO:0007669"/>
    <property type="project" value="UniProtKB-KW"/>
</dbReference>
<evidence type="ECO:0000313" key="6">
    <source>
        <dbReference type="Proteomes" id="UP000637788"/>
    </source>
</evidence>
<keyword evidence="5" id="KW-0132">Cell division</keyword>
<dbReference type="PROSITE" id="PS50901">
    <property type="entry name" value="FTSK"/>
    <property type="match status" value="1"/>
</dbReference>
<gene>
    <name evidence="5" type="primary">ftsK</name>
    <name evidence="5" type="ORF">GCM10010094_28260</name>
</gene>
<evidence type="ECO:0000256" key="3">
    <source>
        <dbReference type="SAM" id="Phobius"/>
    </source>
</evidence>
<keyword evidence="3" id="KW-0472">Membrane</keyword>
<accession>A0A917QRX3</accession>
<organism evidence="5 6">
    <name type="scientific">Streptomyces flaveus</name>
    <dbReference type="NCBI Taxonomy" id="66370"/>
    <lineage>
        <taxon>Bacteria</taxon>
        <taxon>Bacillati</taxon>
        <taxon>Actinomycetota</taxon>
        <taxon>Actinomycetes</taxon>
        <taxon>Kitasatosporales</taxon>
        <taxon>Streptomycetaceae</taxon>
        <taxon>Streptomyces</taxon>
        <taxon>Streptomyces aurantiacus group</taxon>
    </lineage>
</organism>
<dbReference type="Gene3D" id="3.40.50.300">
    <property type="entry name" value="P-loop containing nucleotide triphosphate hydrolases"/>
    <property type="match status" value="1"/>
</dbReference>
<name>A0A917QRX3_9ACTN</name>
<proteinExistence type="predicted"/>
<dbReference type="GO" id="GO:0003677">
    <property type="term" value="F:DNA binding"/>
    <property type="evidence" value="ECO:0007669"/>
    <property type="project" value="InterPro"/>
</dbReference>
<comment type="caution">
    <text evidence="5">The sequence shown here is derived from an EMBL/GenBank/DDBJ whole genome shotgun (WGS) entry which is preliminary data.</text>
</comment>
<dbReference type="EMBL" id="BMPQ01000005">
    <property type="protein sequence ID" value="GGK65554.1"/>
    <property type="molecule type" value="Genomic_DNA"/>
</dbReference>
<keyword evidence="3" id="KW-0812">Transmembrane</keyword>
<dbReference type="AlphaFoldDB" id="A0A917QRX3"/>
<feature type="binding site" evidence="1">
    <location>
        <begin position="373"/>
        <end position="380"/>
    </location>
    <ligand>
        <name>ATP</name>
        <dbReference type="ChEBI" id="CHEBI:30616"/>
    </ligand>
</feature>
<reference evidence="5" key="1">
    <citation type="journal article" date="2014" name="Int. J. Syst. Evol. Microbiol.">
        <title>Complete genome sequence of Corynebacterium casei LMG S-19264T (=DSM 44701T), isolated from a smear-ripened cheese.</title>
        <authorList>
            <consortium name="US DOE Joint Genome Institute (JGI-PGF)"/>
            <person name="Walter F."/>
            <person name="Albersmeier A."/>
            <person name="Kalinowski J."/>
            <person name="Ruckert C."/>
        </authorList>
    </citation>
    <scope>NUCLEOTIDE SEQUENCE</scope>
    <source>
        <strain evidence="5">JCM 3035</strain>
    </source>
</reference>
<keyword evidence="6" id="KW-1185">Reference proteome</keyword>
<evidence type="ECO:0000259" key="4">
    <source>
        <dbReference type="PROSITE" id="PS50901"/>
    </source>
</evidence>